<evidence type="ECO:0000256" key="10">
    <source>
        <dbReference type="PROSITE-ProRule" id="PRU00176"/>
    </source>
</evidence>
<keyword evidence="5" id="KW-0677">Repeat</keyword>
<dbReference type="InterPro" id="IPR034158">
    <property type="entry name" value="SF3B4_RRM1"/>
</dbReference>
<reference evidence="12" key="1">
    <citation type="submission" date="2021-01" db="EMBL/GenBank/DDBJ databases">
        <authorList>
            <person name="Corre E."/>
            <person name="Pelletier E."/>
            <person name="Niang G."/>
            <person name="Scheremetjew M."/>
            <person name="Finn R."/>
            <person name="Kale V."/>
            <person name="Holt S."/>
            <person name="Cochrane G."/>
            <person name="Meng A."/>
            <person name="Brown T."/>
            <person name="Cohen L."/>
        </authorList>
    </citation>
    <scope>NUCLEOTIDE SEQUENCE</scope>
    <source>
        <strain evidence="12">DIVA3 518/3/11/1/6</strain>
    </source>
</reference>
<evidence type="ECO:0000256" key="4">
    <source>
        <dbReference type="ARBA" id="ARBA00022728"/>
    </source>
</evidence>
<dbReference type="PANTHER" id="PTHR48030:SF3">
    <property type="entry name" value="SPLICING FACTOR 3B SUBUNIT 4"/>
    <property type="match status" value="1"/>
</dbReference>
<dbReference type="FunFam" id="3.30.70.330:FF:000059">
    <property type="entry name" value="splicing factor 3B subunit 4"/>
    <property type="match status" value="1"/>
</dbReference>
<dbReference type="GO" id="GO:0005686">
    <property type="term" value="C:U2 snRNP"/>
    <property type="evidence" value="ECO:0007669"/>
    <property type="project" value="TreeGrafter"/>
</dbReference>
<gene>
    <name evidence="12" type="ORF">VSP0166_LOCUS16591</name>
</gene>
<protein>
    <recommendedName>
        <fullName evidence="9">Splicing factor 3B subunit 4</fullName>
    </recommendedName>
</protein>
<dbReference type="SMART" id="SM00360">
    <property type="entry name" value="RRM"/>
    <property type="match status" value="2"/>
</dbReference>
<evidence type="ECO:0000256" key="6">
    <source>
        <dbReference type="ARBA" id="ARBA00022884"/>
    </source>
</evidence>
<comment type="similarity">
    <text evidence="2">Belongs to the SF3B4 family.</text>
</comment>
<dbReference type="GO" id="GO:0003723">
    <property type="term" value="F:RNA binding"/>
    <property type="evidence" value="ECO:0007669"/>
    <property type="project" value="UniProtKB-UniRule"/>
</dbReference>
<dbReference type="GO" id="GO:0071011">
    <property type="term" value="C:precatalytic spliceosome"/>
    <property type="evidence" value="ECO:0007669"/>
    <property type="project" value="TreeGrafter"/>
</dbReference>
<dbReference type="Gene3D" id="3.30.70.330">
    <property type="match status" value="2"/>
</dbReference>
<keyword evidence="8" id="KW-0539">Nucleus</keyword>
<dbReference type="CDD" id="cd12335">
    <property type="entry name" value="RRM2_SF3B4"/>
    <property type="match status" value="1"/>
</dbReference>
<evidence type="ECO:0000256" key="7">
    <source>
        <dbReference type="ARBA" id="ARBA00023187"/>
    </source>
</evidence>
<dbReference type="PROSITE" id="PS50102">
    <property type="entry name" value="RRM"/>
    <property type="match status" value="2"/>
</dbReference>
<feature type="domain" description="RRM" evidence="11">
    <location>
        <begin position="102"/>
        <end position="181"/>
    </location>
</feature>
<keyword evidence="3" id="KW-0507">mRNA processing</keyword>
<keyword evidence="7" id="KW-0508">mRNA splicing</keyword>
<comment type="subcellular location">
    <subcellularLocation>
        <location evidence="1">Nucleus</location>
    </subcellularLocation>
</comment>
<dbReference type="GO" id="GO:0008380">
    <property type="term" value="P:RNA splicing"/>
    <property type="evidence" value="ECO:0007669"/>
    <property type="project" value="UniProtKB-KW"/>
</dbReference>
<evidence type="ECO:0000256" key="9">
    <source>
        <dbReference type="ARBA" id="ARBA00070533"/>
    </source>
</evidence>
<accession>A0A7S4MS55</accession>
<proteinExistence type="inferred from homology"/>
<evidence type="ECO:0000313" key="12">
    <source>
        <dbReference type="EMBL" id="CAE2238613.1"/>
    </source>
</evidence>
<keyword evidence="4" id="KW-0747">Spliceosome</keyword>
<evidence type="ECO:0000259" key="11">
    <source>
        <dbReference type="PROSITE" id="PS50102"/>
    </source>
</evidence>
<evidence type="ECO:0000256" key="8">
    <source>
        <dbReference type="ARBA" id="ARBA00023242"/>
    </source>
</evidence>
<name>A0A7S4MS55_9EUKA</name>
<dbReference type="Pfam" id="PF00076">
    <property type="entry name" value="RRM_1"/>
    <property type="match status" value="2"/>
</dbReference>
<dbReference type="GO" id="GO:0048026">
    <property type="term" value="P:positive regulation of mRNA splicing, via spliceosome"/>
    <property type="evidence" value="ECO:0007669"/>
    <property type="project" value="TreeGrafter"/>
</dbReference>
<dbReference type="InterPro" id="IPR035979">
    <property type="entry name" value="RBD_domain_sf"/>
</dbReference>
<dbReference type="EMBL" id="HBKP01023760">
    <property type="protein sequence ID" value="CAE2238613.1"/>
    <property type="molecule type" value="Transcribed_RNA"/>
</dbReference>
<sequence>MAAPQREERNQEATIYVGDLDERVDDALLWELMLQAAPVVNVHIPKDKLTQAHQGYGFVEFNTPANAEYAAKIMNMIMLYGKPIKVNKAQQANKAGTVDVGANLFIGNLDPDVDEKMLYDTFSVFGVITGTPKIMRDPETGESRGFGFLSYDCFEASDAAISAMDGQYLCNRSISVTYAIKKGTKGERHGSEAERLLAAKNTVGRPAGYGMFPGFGAPMGMMPGMMAPPPNMGAMPPMIPGMMPPPMGMPPPGWKPQ</sequence>
<dbReference type="AlphaFoldDB" id="A0A7S4MS55"/>
<keyword evidence="6 10" id="KW-0694">RNA-binding</keyword>
<dbReference type="InterPro" id="IPR012677">
    <property type="entry name" value="Nucleotide-bd_a/b_plait_sf"/>
</dbReference>
<evidence type="ECO:0000256" key="3">
    <source>
        <dbReference type="ARBA" id="ARBA00022664"/>
    </source>
</evidence>
<evidence type="ECO:0000256" key="5">
    <source>
        <dbReference type="ARBA" id="ARBA00022737"/>
    </source>
</evidence>
<dbReference type="GO" id="GO:0005730">
    <property type="term" value="C:nucleolus"/>
    <property type="evidence" value="ECO:0007669"/>
    <property type="project" value="TreeGrafter"/>
</dbReference>
<dbReference type="InterPro" id="IPR052084">
    <property type="entry name" value="SF3B4_spliceosome_assoc"/>
</dbReference>
<organism evidence="12">
    <name type="scientific">Vannella robusta</name>
    <dbReference type="NCBI Taxonomy" id="1487602"/>
    <lineage>
        <taxon>Eukaryota</taxon>
        <taxon>Amoebozoa</taxon>
        <taxon>Discosea</taxon>
        <taxon>Flabellinia</taxon>
        <taxon>Vannellidae</taxon>
        <taxon>Vannella</taxon>
    </lineage>
</organism>
<evidence type="ECO:0000256" key="2">
    <source>
        <dbReference type="ARBA" id="ARBA00008363"/>
    </source>
</evidence>
<dbReference type="InterPro" id="IPR000504">
    <property type="entry name" value="RRM_dom"/>
</dbReference>
<dbReference type="GO" id="GO:0006397">
    <property type="term" value="P:mRNA processing"/>
    <property type="evidence" value="ECO:0007669"/>
    <property type="project" value="UniProtKB-KW"/>
</dbReference>
<evidence type="ECO:0000256" key="1">
    <source>
        <dbReference type="ARBA" id="ARBA00004123"/>
    </source>
</evidence>
<dbReference type="CDD" id="cd12334">
    <property type="entry name" value="RRM1_SF3B4"/>
    <property type="match status" value="1"/>
</dbReference>
<dbReference type="PANTHER" id="PTHR48030">
    <property type="entry name" value="SPLICING FACTOR 3B SUBUNIT 4"/>
    <property type="match status" value="1"/>
</dbReference>
<dbReference type="InterPro" id="IPR034159">
    <property type="entry name" value="SF3B4_RRM2"/>
</dbReference>
<feature type="domain" description="RRM" evidence="11">
    <location>
        <begin position="13"/>
        <end position="91"/>
    </location>
</feature>
<dbReference type="FunFam" id="3.30.70.330:FF:000505">
    <property type="entry name" value="Splicing factor 3B subunit 4"/>
    <property type="match status" value="1"/>
</dbReference>
<dbReference type="SUPFAM" id="SSF54928">
    <property type="entry name" value="RNA-binding domain, RBD"/>
    <property type="match status" value="1"/>
</dbReference>